<dbReference type="EMBL" id="VUJX02000008">
    <property type="protein sequence ID" value="KAL0932898.1"/>
    <property type="molecule type" value="Genomic_DNA"/>
</dbReference>
<sequence length="308" mass="34299">MHPPRRLIVFFLALCFNRHAYSQDTYPNGERSDKELAEWEKRPNATGSWPFYGVDVSVPMLNPPDPNVYGEGNGWSFDIVSGFNVSGLTAGNNNPTKIRVTGPENAFEVKNSTNASADYNVCMHIFRRPAWSVDQAKKLLEDKEGSCNGVVSDQCLRELKQRAESSGCRTGAFDMDEPESCRGVTDGLGDRSWTDLTPALAKSVNGTKPSIPVYISYTIPLHESTNSRFAHTYDEAMNQVFMMLLAYKYDDGRNRSDYSAFRCIHANNIAEGSREPGIPAESWSNRLLWSFPSIAAGMALTLVISLWT</sequence>
<keyword evidence="2" id="KW-1185">Reference proteome</keyword>
<evidence type="ECO:0000313" key="2">
    <source>
        <dbReference type="Proteomes" id="UP000805649"/>
    </source>
</evidence>
<evidence type="ECO:0000313" key="1">
    <source>
        <dbReference type="EMBL" id="KAL0932898.1"/>
    </source>
</evidence>
<proteinExistence type="predicted"/>
<name>A0ACC3YLV2_COLTU</name>
<organism evidence="1 2">
    <name type="scientific">Colletotrichum truncatum</name>
    <name type="common">Anthracnose fungus</name>
    <name type="synonym">Colletotrichum capsici</name>
    <dbReference type="NCBI Taxonomy" id="5467"/>
    <lineage>
        <taxon>Eukaryota</taxon>
        <taxon>Fungi</taxon>
        <taxon>Dikarya</taxon>
        <taxon>Ascomycota</taxon>
        <taxon>Pezizomycotina</taxon>
        <taxon>Sordariomycetes</taxon>
        <taxon>Hypocreomycetidae</taxon>
        <taxon>Glomerellales</taxon>
        <taxon>Glomerellaceae</taxon>
        <taxon>Colletotrichum</taxon>
        <taxon>Colletotrichum truncatum species complex</taxon>
    </lineage>
</organism>
<accession>A0ACC3YLV2</accession>
<protein>
    <submittedName>
        <fullName evidence="1">Uncharacterized protein</fullName>
    </submittedName>
</protein>
<dbReference type="Proteomes" id="UP000805649">
    <property type="component" value="Unassembled WGS sequence"/>
</dbReference>
<reference evidence="1 2" key="1">
    <citation type="journal article" date="2020" name="Phytopathology">
        <title>Genome Sequence Resources of Colletotrichum truncatum, C. plurivorum, C. musicola, and C. sojae: Four Species Pathogenic to Soybean (Glycine max).</title>
        <authorList>
            <person name="Rogerio F."/>
            <person name="Boufleur T.R."/>
            <person name="Ciampi-Guillardi M."/>
            <person name="Sukno S.A."/>
            <person name="Thon M.R."/>
            <person name="Massola Junior N.S."/>
            <person name="Baroncelli R."/>
        </authorList>
    </citation>
    <scope>NUCLEOTIDE SEQUENCE [LARGE SCALE GENOMIC DNA]</scope>
    <source>
        <strain evidence="1 2">CMES1059</strain>
    </source>
</reference>
<gene>
    <name evidence="1" type="ORF">CTRU02_211861</name>
</gene>
<comment type="caution">
    <text evidence="1">The sequence shown here is derived from an EMBL/GenBank/DDBJ whole genome shotgun (WGS) entry which is preliminary data.</text>
</comment>